<feature type="binding site" evidence="10">
    <location>
        <position position="35"/>
    </location>
    <ligand>
        <name>NAD(+)</name>
        <dbReference type="ChEBI" id="CHEBI:57540"/>
    </ligand>
</feature>
<feature type="binding site" evidence="10">
    <location>
        <position position="264"/>
    </location>
    <ligand>
        <name>NAD(+)</name>
        <dbReference type="ChEBI" id="CHEBI:57540"/>
    </ligand>
</feature>
<feature type="domain" description="UDP-glucose/GDP-mannose dehydrogenase C-terminal" evidence="11">
    <location>
        <begin position="314"/>
        <end position="413"/>
    </location>
</feature>
<dbReference type="GO" id="GO:0051287">
    <property type="term" value="F:NAD binding"/>
    <property type="evidence" value="ECO:0007669"/>
    <property type="project" value="InterPro"/>
</dbReference>
<dbReference type="InterPro" id="IPR001732">
    <property type="entry name" value="UDP-Glc/GDP-Man_DH_N"/>
</dbReference>
<evidence type="ECO:0000256" key="5">
    <source>
        <dbReference type="ARBA" id="ARBA00023027"/>
    </source>
</evidence>
<dbReference type="NCBIfam" id="TIGR03026">
    <property type="entry name" value="NDP-sugDHase"/>
    <property type="match status" value="1"/>
</dbReference>
<evidence type="ECO:0000256" key="1">
    <source>
        <dbReference type="ARBA" id="ARBA00004701"/>
    </source>
</evidence>
<dbReference type="Proteomes" id="UP000035301">
    <property type="component" value="Unassembled WGS sequence"/>
</dbReference>
<dbReference type="PANTHER" id="PTHR43750:SF3">
    <property type="entry name" value="UDP-GLUCOSE 6-DEHYDROGENASE TUAD"/>
    <property type="match status" value="1"/>
</dbReference>
<dbReference type="InterPro" id="IPR036291">
    <property type="entry name" value="NAD(P)-bd_dom_sf"/>
</dbReference>
<dbReference type="PROSITE" id="PS51257">
    <property type="entry name" value="PROKAR_LIPOPROTEIN"/>
    <property type="match status" value="1"/>
</dbReference>
<dbReference type="InterPro" id="IPR014027">
    <property type="entry name" value="UDP-Glc/GDP-Man_DH_C"/>
</dbReference>
<feature type="binding site" evidence="9">
    <location>
        <position position="205"/>
    </location>
    <ligand>
        <name>substrate</name>
    </ligand>
</feature>
<dbReference type="PANTHER" id="PTHR43750">
    <property type="entry name" value="UDP-GLUCOSE 6-DEHYDROGENASE TUAD"/>
    <property type="match status" value="1"/>
</dbReference>
<feature type="binding site" evidence="10">
    <location>
        <position position="122"/>
    </location>
    <ligand>
        <name>NAD(+)</name>
        <dbReference type="ChEBI" id="CHEBI:57540"/>
    </ligand>
</feature>
<evidence type="ECO:0000256" key="3">
    <source>
        <dbReference type="ARBA" id="ARBA00012954"/>
    </source>
</evidence>
<dbReference type="SUPFAM" id="SSF48179">
    <property type="entry name" value="6-phosphogluconate dehydrogenase C-terminal domain-like"/>
    <property type="match status" value="1"/>
</dbReference>
<proteinExistence type="inferred from homology"/>
<dbReference type="Gene3D" id="1.20.5.100">
    <property type="entry name" value="Cytochrome c1, transmembrane anchor, C-terminal"/>
    <property type="match status" value="1"/>
</dbReference>
<dbReference type="PIRSF" id="PIRSF000124">
    <property type="entry name" value="UDPglc_GDPman_dh"/>
    <property type="match status" value="1"/>
</dbReference>
<evidence type="ECO:0000256" key="8">
    <source>
        <dbReference type="PIRSR" id="PIRSR500134-1"/>
    </source>
</evidence>
<dbReference type="InterPro" id="IPR014026">
    <property type="entry name" value="UDP-Glc/GDP-Man_DH_dimer"/>
</dbReference>
<dbReference type="GO" id="GO:0003979">
    <property type="term" value="F:UDP-glucose 6-dehydrogenase activity"/>
    <property type="evidence" value="ECO:0007669"/>
    <property type="project" value="UniProtKB-EC"/>
</dbReference>
<feature type="binding site" evidence="10">
    <location>
        <position position="84"/>
    </location>
    <ligand>
        <name>NAD(+)</name>
        <dbReference type="ChEBI" id="CHEBI:57540"/>
    </ligand>
</feature>
<dbReference type="InterPro" id="IPR036220">
    <property type="entry name" value="UDP-Glc/GDP-Man_DH_C_sf"/>
</dbReference>
<dbReference type="GO" id="GO:0006065">
    <property type="term" value="P:UDP-glucuronate biosynthetic process"/>
    <property type="evidence" value="ECO:0007669"/>
    <property type="project" value="UniProtKB-UniPathway"/>
</dbReference>
<gene>
    <name evidence="12" type="ORF">SZ63_00070</name>
</gene>
<feature type="binding site" evidence="9">
    <location>
        <begin position="153"/>
        <end position="156"/>
    </location>
    <ligand>
        <name>substrate</name>
    </ligand>
</feature>
<evidence type="ECO:0000256" key="9">
    <source>
        <dbReference type="PIRSR" id="PIRSR500134-2"/>
    </source>
</evidence>
<protein>
    <recommendedName>
        <fullName evidence="3 7">UDP-glucose 6-dehydrogenase</fullName>
        <ecNumber evidence="3 7">1.1.1.22</ecNumber>
    </recommendedName>
</protein>
<feature type="binding site" evidence="9">
    <location>
        <position position="321"/>
    </location>
    <ligand>
        <name>substrate</name>
    </ligand>
</feature>
<comment type="pathway">
    <text evidence="1">Nucleotide-sugar biosynthesis; UDP-alpha-D-glucuronate biosynthesis; UDP-alpha-D-glucuronate from UDP-alpha-D-glucose: step 1/1.</text>
</comment>
<feature type="binding site" evidence="10">
    <location>
        <position position="156"/>
    </location>
    <ligand>
        <name>NAD(+)</name>
        <dbReference type="ChEBI" id="CHEBI:57540"/>
    </ligand>
</feature>
<dbReference type="PATRIC" id="fig|1550566.3.peg.16"/>
<keyword evidence="13" id="KW-1185">Reference proteome</keyword>
<dbReference type="SMART" id="SM00984">
    <property type="entry name" value="UDPG_MGDP_dh_C"/>
    <property type="match status" value="1"/>
</dbReference>
<name>A0A0H1R150_9EURY</name>
<feature type="binding site" evidence="9">
    <location>
        <begin position="250"/>
        <end position="254"/>
    </location>
    <ligand>
        <name>substrate</name>
    </ligand>
</feature>
<evidence type="ECO:0000256" key="6">
    <source>
        <dbReference type="ARBA" id="ARBA00047473"/>
    </source>
</evidence>
<dbReference type="InterPro" id="IPR008927">
    <property type="entry name" value="6-PGluconate_DH-like_C_sf"/>
</dbReference>
<dbReference type="SUPFAM" id="SSF52413">
    <property type="entry name" value="UDP-glucose/GDP-mannose dehydrogenase C-terminal domain"/>
    <property type="match status" value="1"/>
</dbReference>
<dbReference type="SUPFAM" id="SSF51735">
    <property type="entry name" value="NAD(P)-binding Rossmann-fold domains"/>
    <property type="match status" value="1"/>
</dbReference>
<organism evidence="12 13">
    <name type="scientific">Methanoculleus sediminis</name>
    <dbReference type="NCBI Taxonomy" id="1550566"/>
    <lineage>
        <taxon>Archaea</taxon>
        <taxon>Methanobacteriati</taxon>
        <taxon>Methanobacteriota</taxon>
        <taxon>Stenosarchaea group</taxon>
        <taxon>Methanomicrobia</taxon>
        <taxon>Methanomicrobiales</taxon>
        <taxon>Methanomicrobiaceae</taxon>
        <taxon>Methanoculleus</taxon>
    </lineage>
</organism>
<dbReference type="STRING" id="1550566.SZ63_00070"/>
<dbReference type="Pfam" id="PF00984">
    <property type="entry name" value="UDPG_MGDP_dh"/>
    <property type="match status" value="1"/>
</dbReference>
<dbReference type="EC" id="1.1.1.22" evidence="3 7"/>
<feature type="binding site" evidence="10">
    <location>
        <position position="328"/>
    </location>
    <ligand>
        <name>NAD(+)</name>
        <dbReference type="ChEBI" id="CHEBI:57540"/>
    </ligand>
</feature>
<dbReference type="RefSeq" id="WP_048179221.1">
    <property type="nucleotide sequence ID" value="NZ_JXOJ01000001.1"/>
</dbReference>
<dbReference type="Pfam" id="PF03720">
    <property type="entry name" value="UDPG_MGDP_dh_C"/>
    <property type="match status" value="1"/>
</dbReference>
<evidence type="ECO:0000256" key="4">
    <source>
        <dbReference type="ARBA" id="ARBA00023002"/>
    </source>
</evidence>
<comment type="similarity">
    <text evidence="2 7">Belongs to the UDP-glucose/GDP-mannose dehydrogenase family.</text>
</comment>
<evidence type="ECO:0000256" key="10">
    <source>
        <dbReference type="PIRSR" id="PIRSR500134-3"/>
    </source>
</evidence>
<evidence type="ECO:0000256" key="7">
    <source>
        <dbReference type="PIRNR" id="PIRNR000124"/>
    </source>
</evidence>
<dbReference type="GO" id="GO:0000271">
    <property type="term" value="P:polysaccharide biosynthetic process"/>
    <property type="evidence" value="ECO:0007669"/>
    <property type="project" value="InterPro"/>
</dbReference>
<dbReference type="PIRSF" id="PIRSF500134">
    <property type="entry name" value="UDPglc_DH_bac"/>
    <property type="match status" value="1"/>
</dbReference>
<feature type="active site" description="Nucleophile" evidence="8">
    <location>
        <position position="261"/>
    </location>
</feature>
<evidence type="ECO:0000313" key="13">
    <source>
        <dbReference type="Proteomes" id="UP000035301"/>
    </source>
</evidence>
<accession>A0A0H1R150</accession>
<feature type="binding site" evidence="9">
    <location>
        <position position="258"/>
    </location>
    <ligand>
        <name>substrate</name>
    </ligand>
</feature>
<dbReference type="InterPro" id="IPR017476">
    <property type="entry name" value="UDP-Glc/GDP-Man"/>
</dbReference>
<dbReference type="Pfam" id="PF03721">
    <property type="entry name" value="UDPG_MGDP_dh_N"/>
    <property type="match status" value="1"/>
</dbReference>
<evidence type="ECO:0000259" key="11">
    <source>
        <dbReference type="SMART" id="SM00984"/>
    </source>
</evidence>
<dbReference type="AlphaFoldDB" id="A0A0H1R150"/>
<keyword evidence="5 7" id="KW-0520">NAD</keyword>
<comment type="caution">
    <text evidence="12">The sequence shown here is derived from an EMBL/GenBank/DDBJ whole genome shotgun (WGS) entry which is preliminary data.</text>
</comment>
<dbReference type="EMBL" id="JXOJ01000001">
    <property type="protein sequence ID" value="KLK88915.1"/>
    <property type="molecule type" value="Genomic_DNA"/>
</dbReference>
<keyword evidence="4 7" id="KW-0560">Oxidoreductase</keyword>
<dbReference type="UniPathway" id="UPA00038">
    <property type="reaction ID" value="UER00491"/>
</dbReference>
<dbReference type="InterPro" id="IPR028357">
    <property type="entry name" value="UDPglc_DH_bac"/>
</dbReference>
<sequence length="421" mass="44561">MRITVVGGGYVGLVTGACFAELGHTVDIVEIDARKAVAINAGRAPIHERGLDAVLEKHAGERLRAGTDYGPVTEADLSFVCVGTPPAADGSADLSMVAAASRSIGEALRGGKGSHTVVVKSTVPPGTTESVVVPEVLEHSGRDEIGFAMNPEFLREGRAMEDFLHPDRIVIGSRDDRSGDMVAAVYRGLSAPVVRCGLTAAEMIKYASNALLATKISFSNEVGNVCKRLGIDVYEVMEGVGMDHRVSPHFLSAGAGFGGSCFPKDVSALVSLAESLGEEPALLRSVLDVNDRQPLRLVGLLEERIGNLAGKRVAVLGLAFKDNTDDIRESRAIPVIAELLRRGSAVAAYDPLAVSSMRRVFPGIDYAASAAGALRGADACLVMTEWPEFSDLNGEFDLMKSRIVIEGRRILSCDGKEGICW</sequence>
<evidence type="ECO:0000256" key="2">
    <source>
        <dbReference type="ARBA" id="ARBA00006601"/>
    </source>
</evidence>
<dbReference type="Gene3D" id="3.40.50.720">
    <property type="entry name" value="NAD(P)-binding Rossmann-like Domain"/>
    <property type="match status" value="2"/>
</dbReference>
<evidence type="ECO:0000313" key="12">
    <source>
        <dbReference type="EMBL" id="KLK88915.1"/>
    </source>
</evidence>
<dbReference type="OrthoDB" id="59839at2157"/>
<reference evidence="12 13" key="1">
    <citation type="journal article" date="2015" name="Int. J. Syst. Evol. Microbiol.">
        <title>Methanoculleus sediminis sp. nov., a methanogen from sediments near a submarine mud volcano.</title>
        <authorList>
            <person name="Chen S.C."/>
            <person name="Chen M.F."/>
            <person name="Lai M.C."/>
            <person name="Weng C.Y."/>
            <person name="Wu S.Y."/>
            <person name="Lin S."/>
            <person name="Yang T.F."/>
            <person name="Chen P.C."/>
        </authorList>
    </citation>
    <scope>NUCLEOTIDE SEQUENCE [LARGE SCALE GENOMIC DNA]</scope>
    <source>
        <strain evidence="12 13">S3Fa</strain>
    </source>
</reference>
<comment type="catalytic activity">
    <reaction evidence="6 7">
        <text>UDP-alpha-D-glucose + 2 NAD(+) + H2O = UDP-alpha-D-glucuronate + 2 NADH + 3 H(+)</text>
        <dbReference type="Rhea" id="RHEA:23596"/>
        <dbReference type="ChEBI" id="CHEBI:15377"/>
        <dbReference type="ChEBI" id="CHEBI:15378"/>
        <dbReference type="ChEBI" id="CHEBI:57540"/>
        <dbReference type="ChEBI" id="CHEBI:57945"/>
        <dbReference type="ChEBI" id="CHEBI:58052"/>
        <dbReference type="ChEBI" id="CHEBI:58885"/>
        <dbReference type="EC" id="1.1.1.22"/>
    </reaction>
</comment>